<proteinExistence type="predicted"/>
<dbReference type="GO" id="GO:0007099">
    <property type="term" value="P:centriole replication"/>
    <property type="evidence" value="ECO:0007669"/>
    <property type="project" value="TreeGrafter"/>
</dbReference>
<dbReference type="Ensembl" id="ENSCWAT00000012015.1">
    <property type="protein sequence ID" value="ENSCWAP00000011025.1"/>
    <property type="gene ID" value="ENSCWAG00000008592.1"/>
</dbReference>
<feature type="compositionally biased region" description="Basic and acidic residues" evidence="1">
    <location>
        <begin position="1"/>
        <end position="10"/>
    </location>
</feature>
<evidence type="ECO:0000256" key="1">
    <source>
        <dbReference type="SAM" id="MobiDB-lite"/>
    </source>
</evidence>
<dbReference type="Proteomes" id="UP000694540">
    <property type="component" value="Unplaced"/>
</dbReference>
<dbReference type="PANTHER" id="PTHR46725">
    <property type="entry name" value="COILED-COIL DOMAIN-CONTAINING PROTEIN 57"/>
    <property type="match status" value="1"/>
</dbReference>
<feature type="compositionally biased region" description="Polar residues" evidence="1">
    <location>
        <begin position="64"/>
        <end position="74"/>
    </location>
</feature>
<keyword evidence="3" id="KW-1185">Reference proteome</keyword>
<evidence type="ECO:0000313" key="3">
    <source>
        <dbReference type="Proteomes" id="UP000694540"/>
    </source>
</evidence>
<sequence length="141" mass="15344">LATEPSESRTPEIWGKPAPQKENRAPQPRLAEEFQEASGPHSQGSSSLASSSLQDMWRLLDLGSSPSGLTSQDDSPPEHPAPAVACSLRHPEGSPTRPWAVFAVEGMKMEAQARGKPARHLRAHPAKPRSCQRCRRNGRPL</sequence>
<dbReference type="GO" id="GO:0005876">
    <property type="term" value="C:spindle microtubule"/>
    <property type="evidence" value="ECO:0007669"/>
    <property type="project" value="TreeGrafter"/>
</dbReference>
<dbReference type="GO" id="GO:0034451">
    <property type="term" value="C:centriolar satellite"/>
    <property type="evidence" value="ECO:0007669"/>
    <property type="project" value="TreeGrafter"/>
</dbReference>
<feature type="region of interest" description="Disordered" evidence="1">
    <location>
        <begin position="1"/>
        <end position="94"/>
    </location>
</feature>
<reference evidence="2" key="2">
    <citation type="submission" date="2025-09" db="UniProtKB">
        <authorList>
            <consortium name="Ensembl"/>
        </authorList>
    </citation>
    <scope>IDENTIFICATION</scope>
</reference>
<feature type="compositionally biased region" description="Basic residues" evidence="1">
    <location>
        <begin position="116"/>
        <end position="141"/>
    </location>
</feature>
<dbReference type="GeneTree" id="ENSGT00940000153251"/>
<dbReference type="GO" id="GO:0045931">
    <property type="term" value="P:positive regulation of mitotic cell cycle"/>
    <property type="evidence" value="ECO:0007669"/>
    <property type="project" value="TreeGrafter"/>
</dbReference>
<organism evidence="2 3">
    <name type="scientific">Catagonus wagneri</name>
    <name type="common">Chacoan peccary</name>
    <dbReference type="NCBI Taxonomy" id="51154"/>
    <lineage>
        <taxon>Eukaryota</taxon>
        <taxon>Metazoa</taxon>
        <taxon>Chordata</taxon>
        <taxon>Craniata</taxon>
        <taxon>Vertebrata</taxon>
        <taxon>Euteleostomi</taxon>
        <taxon>Mammalia</taxon>
        <taxon>Eutheria</taxon>
        <taxon>Laurasiatheria</taxon>
        <taxon>Artiodactyla</taxon>
        <taxon>Suina</taxon>
        <taxon>Tayassuidae</taxon>
        <taxon>Catagonus</taxon>
    </lineage>
</organism>
<protein>
    <submittedName>
        <fullName evidence="2">Coiled-coil domain containing 57</fullName>
    </submittedName>
</protein>
<dbReference type="GO" id="GO:0060271">
    <property type="term" value="P:cilium assembly"/>
    <property type="evidence" value="ECO:0007669"/>
    <property type="project" value="TreeGrafter"/>
</dbReference>
<feature type="compositionally biased region" description="Low complexity" evidence="1">
    <location>
        <begin position="37"/>
        <end position="54"/>
    </location>
</feature>
<dbReference type="GO" id="GO:0007020">
    <property type="term" value="P:microtubule nucleation"/>
    <property type="evidence" value="ECO:0007669"/>
    <property type="project" value="TreeGrafter"/>
</dbReference>
<feature type="region of interest" description="Disordered" evidence="1">
    <location>
        <begin position="112"/>
        <end position="141"/>
    </location>
</feature>
<dbReference type="GO" id="GO:0005814">
    <property type="term" value="C:centriole"/>
    <property type="evidence" value="ECO:0007669"/>
    <property type="project" value="TreeGrafter"/>
</dbReference>
<dbReference type="InterPro" id="IPR042481">
    <property type="entry name" value="CCDC57"/>
</dbReference>
<dbReference type="PANTHER" id="PTHR46725:SF1">
    <property type="entry name" value="COILED-COIL DOMAIN-CONTAINING PROTEIN 57"/>
    <property type="match status" value="1"/>
</dbReference>
<accession>A0A8C3W959</accession>
<gene>
    <name evidence="2" type="primary">CCDC57</name>
</gene>
<evidence type="ECO:0000313" key="2">
    <source>
        <dbReference type="Ensembl" id="ENSCWAP00000011025.1"/>
    </source>
</evidence>
<name>A0A8C3W959_9CETA</name>
<dbReference type="AlphaFoldDB" id="A0A8C3W959"/>
<reference evidence="2" key="1">
    <citation type="submission" date="2025-08" db="UniProtKB">
        <authorList>
            <consortium name="Ensembl"/>
        </authorList>
    </citation>
    <scope>IDENTIFICATION</scope>
</reference>